<keyword evidence="3" id="KW-1185">Reference proteome</keyword>
<dbReference type="SUPFAM" id="SSF53756">
    <property type="entry name" value="UDP-Glycosyltransferase/glycogen phosphorylase"/>
    <property type="match status" value="1"/>
</dbReference>
<feature type="domain" description="Glycosyl transferase family 1" evidence="1">
    <location>
        <begin position="157"/>
        <end position="302"/>
    </location>
</feature>
<gene>
    <name evidence="2" type="ORF">G3A50_11515</name>
</gene>
<dbReference type="Proteomes" id="UP000464751">
    <property type="component" value="Chromosome"/>
</dbReference>
<evidence type="ECO:0000313" key="3">
    <source>
        <dbReference type="Proteomes" id="UP000464751"/>
    </source>
</evidence>
<dbReference type="InterPro" id="IPR050194">
    <property type="entry name" value="Glycosyltransferase_grp1"/>
</dbReference>
<proteinExistence type="predicted"/>
<sequence>MKIAIYSSHFRPSIGGMEAIAEMLAEEFQRCGHEVVVLTETTYDGKDEFPFPVMRHPSRMALLAACRRCDVILAMPLALHSLPILLASGRPVFIRHPSPLGNDARLRPVDRLKRFVARFTNNIVQSRYMASVVRNAVIIRNPYDDKTFFTSDMPRSTDLLFVGRLSPVKGCDTLIEAFAGVADEFPEVRLNIVGVGDFRDTLEQLVAQHELSTRVTFMGPKRGDELAEIMRRHKVLVVPSRYHEPFGIVALEGLGCGCLPIVSRHGGLVDAIGPHGLTFENGDADDLERCLRRVLQEPGLSAELLQGVEGHLREHEKNPVAQRYLDVLSERVKQ</sequence>
<dbReference type="AlphaFoldDB" id="A0A6P1YLF8"/>
<dbReference type="GO" id="GO:0016757">
    <property type="term" value="F:glycosyltransferase activity"/>
    <property type="evidence" value="ECO:0007669"/>
    <property type="project" value="InterPro"/>
</dbReference>
<dbReference type="Pfam" id="PF00534">
    <property type="entry name" value="Glycos_transf_1"/>
    <property type="match status" value="1"/>
</dbReference>
<protein>
    <submittedName>
        <fullName evidence="2">Glycosyltransferase family 4 protein</fullName>
    </submittedName>
</protein>
<dbReference type="CDD" id="cd03801">
    <property type="entry name" value="GT4_PimA-like"/>
    <property type="match status" value="1"/>
</dbReference>
<dbReference type="Gene3D" id="3.40.50.2000">
    <property type="entry name" value="Glycogen Phosphorylase B"/>
    <property type="match status" value="2"/>
</dbReference>
<organism evidence="2 3">
    <name type="scientific">Ancylobacter pratisalsi</name>
    <dbReference type="NCBI Taxonomy" id="1745854"/>
    <lineage>
        <taxon>Bacteria</taxon>
        <taxon>Pseudomonadati</taxon>
        <taxon>Pseudomonadota</taxon>
        <taxon>Alphaproteobacteria</taxon>
        <taxon>Hyphomicrobiales</taxon>
        <taxon>Xanthobacteraceae</taxon>
        <taxon>Ancylobacter</taxon>
    </lineage>
</organism>
<evidence type="ECO:0000313" key="2">
    <source>
        <dbReference type="EMBL" id="QIB34267.1"/>
    </source>
</evidence>
<name>A0A6P1YLF8_9HYPH</name>
<dbReference type="PANTHER" id="PTHR45947">
    <property type="entry name" value="SULFOQUINOVOSYL TRANSFERASE SQD2"/>
    <property type="match status" value="1"/>
</dbReference>
<accession>A0A6P1YLF8</accession>
<reference evidence="2 3" key="1">
    <citation type="submission" date="2020-02" db="EMBL/GenBank/DDBJ databases">
        <authorList>
            <person name="Li G."/>
        </authorList>
    </citation>
    <scope>NUCLEOTIDE SEQUENCE [LARGE SCALE GENOMIC DNA]</scope>
    <source>
        <strain evidence="2 3">DSM 102029</strain>
    </source>
</reference>
<dbReference type="RefSeq" id="WP_163075412.1">
    <property type="nucleotide sequence ID" value="NZ_CP048630.1"/>
</dbReference>
<evidence type="ECO:0000259" key="1">
    <source>
        <dbReference type="Pfam" id="PF00534"/>
    </source>
</evidence>
<keyword evidence="2" id="KW-0808">Transferase</keyword>
<dbReference type="KEGG" id="apra:G3A50_11515"/>
<dbReference type="PANTHER" id="PTHR45947:SF3">
    <property type="entry name" value="SULFOQUINOVOSYL TRANSFERASE SQD2"/>
    <property type="match status" value="1"/>
</dbReference>
<dbReference type="EMBL" id="CP048630">
    <property type="protein sequence ID" value="QIB34267.1"/>
    <property type="molecule type" value="Genomic_DNA"/>
</dbReference>
<dbReference type="InterPro" id="IPR001296">
    <property type="entry name" value="Glyco_trans_1"/>
</dbReference>